<keyword evidence="2" id="KW-0812">Transmembrane</keyword>
<proteinExistence type="predicted"/>
<keyword evidence="2" id="KW-1133">Transmembrane helix</keyword>
<dbReference type="Gene3D" id="3.40.1000.70">
    <property type="entry name" value="PknH-like extracellular domain"/>
    <property type="match status" value="1"/>
</dbReference>
<feature type="region of interest" description="Disordered" evidence="1">
    <location>
        <begin position="278"/>
        <end position="318"/>
    </location>
</feature>
<evidence type="ECO:0000313" key="4">
    <source>
        <dbReference type="Proteomes" id="UP000582231"/>
    </source>
</evidence>
<name>A0A852RS96_9ACTN</name>
<evidence type="ECO:0008006" key="5">
    <source>
        <dbReference type="Google" id="ProtNLM"/>
    </source>
</evidence>
<dbReference type="AlphaFoldDB" id="A0A852RS96"/>
<keyword evidence="4" id="KW-1185">Reference proteome</keyword>
<feature type="compositionally biased region" description="Basic and acidic residues" evidence="1">
    <location>
        <begin position="70"/>
        <end position="80"/>
    </location>
</feature>
<gene>
    <name evidence="3" type="ORF">BJ958_005165</name>
</gene>
<evidence type="ECO:0000256" key="1">
    <source>
        <dbReference type="SAM" id="MobiDB-lite"/>
    </source>
</evidence>
<accession>A0A852RS96</accession>
<dbReference type="EMBL" id="JACCBF010000001">
    <property type="protein sequence ID" value="NYD33619.1"/>
    <property type="molecule type" value="Genomic_DNA"/>
</dbReference>
<dbReference type="Proteomes" id="UP000582231">
    <property type="component" value="Unassembled WGS sequence"/>
</dbReference>
<evidence type="ECO:0000313" key="3">
    <source>
        <dbReference type="EMBL" id="NYD33619.1"/>
    </source>
</evidence>
<dbReference type="RefSeq" id="WP_179729635.1">
    <property type="nucleotide sequence ID" value="NZ_BAABEF010000001.1"/>
</dbReference>
<evidence type="ECO:0000256" key="2">
    <source>
        <dbReference type="SAM" id="Phobius"/>
    </source>
</evidence>
<dbReference type="InterPro" id="IPR038232">
    <property type="entry name" value="PknH-like_Extracell_sf"/>
</dbReference>
<keyword evidence="2" id="KW-0472">Membrane</keyword>
<reference evidence="3 4" key="1">
    <citation type="submission" date="2020-07" db="EMBL/GenBank/DDBJ databases">
        <title>Sequencing the genomes of 1000 actinobacteria strains.</title>
        <authorList>
            <person name="Klenk H.-P."/>
        </authorList>
    </citation>
    <scope>NUCLEOTIDE SEQUENCE [LARGE SCALE GENOMIC DNA]</scope>
    <source>
        <strain evidence="3 4">DSM 19082</strain>
    </source>
</reference>
<feature type="transmembrane region" description="Helical" evidence="2">
    <location>
        <begin position="43"/>
        <end position="64"/>
    </location>
</feature>
<feature type="region of interest" description="Disordered" evidence="1">
    <location>
        <begin position="66"/>
        <end position="91"/>
    </location>
</feature>
<sequence>MPDHDPIEELTRFGAELGRAGGDMPLSAADVRRRGDRIRRRRTALVAGGAALAVATVTAPVLLLTGNQGPDKDLATKDPARSGPLSQHDLLTDDDTVYNGVEDWFATTTSEGDGQGGFHLCARESLTGLGATAVFQRDFELRNTQDPSVEITGDHFGEAIAQFPDAASAAAAYDTIADWVRDCSDQVAATESPDYTSFDPRPVDTGLEDSEAQVIDAHYGPVPSSLDDSGDLAFIAETGLVRVGSRIAVLGSTVIGQDYDFTDGTPVERMVPIAADRLQPGANEPTDPAAAPGTRIADDFPLASGWPATGNETDQPLTGPMRGLDPIALVACDTSATEPRRSDRLLAEWVDVEDVRFRQVTTYPSEDAAAEATAAIAAVFEACPEGPADQDGTVPRWEVRDVDAGDEAFAVLGWQQATGGPTPFGDTTLVVRVGRAVLIENRGGHAGNPQGREQEVVEAISDDAAPVVDAMCAFTDAGC</sequence>
<comment type="caution">
    <text evidence="3">The sequence shown here is derived from an EMBL/GenBank/DDBJ whole genome shotgun (WGS) entry which is preliminary data.</text>
</comment>
<protein>
    <recommendedName>
        <fullName evidence="5">PknH-like extracellular domain-containing protein</fullName>
    </recommendedName>
</protein>
<organism evidence="3 4">
    <name type="scientific">Nocardioides kongjuensis</name>
    <dbReference type="NCBI Taxonomy" id="349522"/>
    <lineage>
        <taxon>Bacteria</taxon>
        <taxon>Bacillati</taxon>
        <taxon>Actinomycetota</taxon>
        <taxon>Actinomycetes</taxon>
        <taxon>Propionibacteriales</taxon>
        <taxon>Nocardioidaceae</taxon>
        <taxon>Nocardioides</taxon>
    </lineage>
</organism>